<dbReference type="Gene3D" id="1.20.1050.80">
    <property type="entry name" value="VPS9 domain"/>
    <property type="match status" value="1"/>
</dbReference>
<dbReference type="GO" id="GO:0005829">
    <property type="term" value="C:cytosol"/>
    <property type="evidence" value="ECO:0007669"/>
    <property type="project" value="TreeGrafter"/>
</dbReference>
<organism evidence="3 4">
    <name type="scientific">Triparma columacea</name>
    <dbReference type="NCBI Taxonomy" id="722753"/>
    <lineage>
        <taxon>Eukaryota</taxon>
        <taxon>Sar</taxon>
        <taxon>Stramenopiles</taxon>
        <taxon>Ochrophyta</taxon>
        <taxon>Bolidophyceae</taxon>
        <taxon>Parmales</taxon>
        <taxon>Triparmaceae</taxon>
        <taxon>Triparma</taxon>
    </lineage>
</organism>
<dbReference type="GO" id="GO:0035091">
    <property type="term" value="F:phosphatidylinositol binding"/>
    <property type="evidence" value="ECO:0007669"/>
    <property type="project" value="InterPro"/>
</dbReference>
<dbReference type="SUPFAM" id="SSF64268">
    <property type="entry name" value="PX domain"/>
    <property type="match status" value="1"/>
</dbReference>
<protein>
    <recommendedName>
        <fullName evidence="2">VPS9 domain-containing protein</fullName>
    </recommendedName>
</protein>
<dbReference type="Pfam" id="PF02204">
    <property type="entry name" value="VPS9"/>
    <property type="match status" value="1"/>
</dbReference>
<dbReference type="GO" id="GO:0016192">
    <property type="term" value="P:vesicle-mediated transport"/>
    <property type="evidence" value="ECO:0007669"/>
    <property type="project" value="InterPro"/>
</dbReference>
<feature type="region of interest" description="Disordered" evidence="1">
    <location>
        <begin position="75"/>
        <end position="96"/>
    </location>
</feature>
<dbReference type="InterPro" id="IPR036871">
    <property type="entry name" value="PX_dom_sf"/>
</dbReference>
<name>A0A9W7GHV5_9STRA</name>
<comment type="caution">
    <text evidence="3">The sequence shown here is derived from an EMBL/GenBank/DDBJ whole genome shotgun (WGS) entry which is preliminary data.</text>
</comment>
<evidence type="ECO:0000256" key="1">
    <source>
        <dbReference type="SAM" id="MobiDB-lite"/>
    </source>
</evidence>
<dbReference type="Gene3D" id="3.30.1520.10">
    <property type="entry name" value="Phox-like domain"/>
    <property type="match status" value="1"/>
</dbReference>
<dbReference type="GO" id="GO:0005085">
    <property type="term" value="F:guanyl-nucleotide exchange factor activity"/>
    <property type="evidence" value="ECO:0007669"/>
    <property type="project" value="InterPro"/>
</dbReference>
<dbReference type="GO" id="GO:0031267">
    <property type="term" value="F:small GTPase binding"/>
    <property type="evidence" value="ECO:0007669"/>
    <property type="project" value="TreeGrafter"/>
</dbReference>
<evidence type="ECO:0000313" key="4">
    <source>
        <dbReference type="Proteomes" id="UP001165065"/>
    </source>
</evidence>
<gene>
    <name evidence="3" type="ORF">TrCOL_g1603</name>
</gene>
<dbReference type="AlphaFoldDB" id="A0A9W7GHV5"/>
<dbReference type="InterPro" id="IPR003123">
    <property type="entry name" value="VPS9"/>
</dbReference>
<dbReference type="PANTHER" id="PTHR23101">
    <property type="entry name" value="RAB GDP/GTP EXCHANGE FACTOR"/>
    <property type="match status" value="1"/>
</dbReference>
<dbReference type="SUPFAM" id="SSF109993">
    <property type="entry name" value="VPS9 domain"/>
    <property type="match status" value="1"/>
</dbReference>
<evidence type="ECO:0000259" key="2">
    <source>
        <dbReference type="PROSITE" id="PS51205"/>
    </source>
</evidence>
<sequence length="596" mass="66432">MIVSRQIEQYTERARRWEECGGGFLRVGETATVKTTGEEGNEEKGGGGLERNGSEDGKGKVGILLEVEGEEGIEDGGFKDVEFSTPKEDNTSSNTSRLSLDGVKFYKYDHYDHLNHPRPPLKPFSINLQGCRKHLTIRIVGATLEEEDVGGQQGVVSVNKFTIWCMDGETETEWQVPGKTWSSFKDLRRSLTILRPSIGQVAFPKEAQSNSTGLNLFGSRDKLDLEGRRLGLEKFLRKISTLVYTSNLHPSSREIMLKIQEFLQCDIQIGRNIERKREDKLRRAVQCYTARVFLLPVLDILVGQFVAGVKGSLPTNAQIVSMCKQPQRESLKAATTSGLERVRGFLQQLFDVVSEGCKEDLKGISDREVYKGKEMNEERIEKIIKNAVRRQVEAEVYVPLRSILSRVTVNAYRREDVFMKSRVLNLHGQSQSFYNIPPPLRSPTKYSRASEILAKGIGKSTLPKDKLDAIVSSAGAIVEIFKEEGLGSGDGPGDKSLGADDFLPIFINCVVNSGLDRMVSLCVLVNGLVEESGKIGETGYYMATFEAAVEHIKAMKVGENGECVYEREEEEEEEEEGRGEDVDKLERMLATSGFMG</sequence>
<dbReference type="InterPro" id="IPR037191">
    <property type="entry name" value="VPS9_dom_sf"/>
</dbReference>
<dbReference type="PROSITE" id="PS51205">
    <property type="entry name" value="VPS9"/>
    <property type="match status" value="1"/>
</dbReference>
<feature type="region of interest" description="Disordered" evidence="1">
    <location>
        <begin position="29"/>
        <end position="57"/>
    </location>
</feature>
<feature type="compositionally biased region" description="Basic and acidic residues" evidence="1">
    <location>
        <begin position="76"/>
        <end position="90"/>
    </location>
</feature>
<dbReference type="EMBL" id="BRYA01000246">
    <property type="protein sequence ID" value="GMI45425.1"/>
    <property type="molecule type" value="Genomic_DNA"/>
</dbReference>
<dbReference type="Proteomes" id="UP001165065">
    <property type="component" value="Unassembled WGS sequence"/>
</dbReference>
<reference evidence="4" key="1">
    <citation type="journal article" date="2023" name="Commun. Biol.">
        <title>Genome analysis of Parmales, the sister group of diatoms, reveals the evolutionary specialization of diatoms from phago-mixotrophs to photoautotrophs.</title>
        <authorList>
            <person name="Ban H."/>
            <person name="Sato S."/>
            <person name="Yoshikawa S."/>
            <person name="Yamada K."/>
            <person name="Nakamura Y."/>
            <person name="Ichinomiya M."/>
            <person name="Sato N."/>
            <person name="Blanc-Mathieu R."/>
            <person name="Endo H."/>
            <person name="Kuwata A."/>
            <person name="Ogata H."/>
        </authorList>
    </citation>
    <scope>NUCLEOTIDE SEQUENCE [LARGE SCALE GENOMIC DNA]</scope>
</reference>
<proteinExistence type="predicted"/>
<feature type="domain" description="VPS9" evidence="2">
    <location>
        <begin position="413"/>
        <end position="561"/>
    </location>
</feature>
<accession>A0A9W7GHV5</accession>
<dbReference type="OrthoDB" id="21085at2759"/>
<dbReference type="InterPro" id="IPR045046">
    <property type="entry name" value="Vps9-like"/>
</dbReference>
<dbReference type="PANTHER" id="PTHR23101:SF25">
    <property type="entry name" value="GTPASE-ACTIVATING PROTEIN AND VPS9 DOMAIN-CONTAINING PROTEIN 1"/>
    <property type="match status" value="1"/>
</dbReference>
<dbReference type="GO" id="GO:0030139">
    <property type="term" value="C:endocytic vesicle"/>
    <property type="evidence" value="ECO:0007669"/>
    <property type="project" value="TreeGrafter"/>
</dbReference>
<evidence type="ECO:0000313" key="3">
    <source>
        <dbReference type="EMBL" id="GMI45425.1"/>
    </source>
</evidence>
<keyword evidence="4" id="KW-1185">Reference proteome</keyword>